<gene>
    <name evidence="2" type="ORF">A5771_18545</name>
</gene>
<reference evidence="3" key="1">
    <citation type="submission" date="2016-06" db="EMBL/GenBank/DDBJ databases">
        <authorList>
            <person name="Sutton G."/>
            <person name="Brinkac L."/>
            <person name="Sanka R."/>
            <person name="Adams M."/>
            <person name="Lau E."/>
            <person name="Mehaffy C."/>
            <person name="Tameris M."/>
            <person name="Hatherill M."/>
            <person name="Hanekom W."/>
            <person name="Mahomed H."/>
            <person name="Mcshane H."/>
        </authorList>
    </citation>
    <scope>NUCLEOTIDE SEQUENCE [LARGE SCALE GENOMIC DNA]</scope>
    <source>
        <strain evidence="3">852014-51077_SCH5608930-a</strain>
    </source>
</reference>
<dbReference type="EMBL" id="LZIN01000098">
    <property type="protein sequence ID" value="OBG00559.1"/>
    <property type="molecule type" value="Genomic_DNA"/>
</dbReference>
<dbReference type="InterPro" id="IPR029064">
    <property type="entry name" value="Ribosomal_eL30-like_sf"/>
</dbReference>
<evidence type="ECO:0000313" key="2">
    <source>
        <dbReference type="EMBL" id="OBG00559.1"/>
    </source>
</evidence>
<organism evidence="2 3">
    <name type="scientific">Mycolicibacter sinensis (strain JDM601)</name>
    <name type="common">Mycobacterium sinense</name>
    <dbReference type="NCBI Taxonomy" id="875328"/>
    <lineage>
        <taxon>Bacteria</taxon>
        <taxon>Bacillati</taxon>
        <taxon>Actinomycetota</taxon>
        <taxon>Actinomycetes</taxon>
        <taxon>Mycobacteriales</taxon>
        <taxon>Mycobacteriaceae</taxon>
        <taxon>Mycolicibacter</taxon>
    </lineage>
</organism>
<dbReference type="InterPro" id="IPR041202">
    <property type="entry name" value="BaeRF_family10"/>
</dbReference>
<proteinExistence type="predicted"/>
<feature type="compositionally biased region" description="Basic and acidic residues" evidence="1">
    <location>
        <begin position="189"/>
        <end position="201"/>
    </location>
</feature>
<protein>
    <submittedName>
        <fullName evidence="2">Uncharacterized protein</fullName>
    </submittedName>
</protein>
<feature type="region of interest" description="Disordered" evidence="1">
    <location>
        <begin position="172"/>
        <end position="201"/>
    </location>
</feature>
<dbReference type="Pfam" id="PF18854">
    <property type="entry name" value="baeRF_family10"/>
    <property type="match status" value="1"/>
</dbReference>
<sequence>MVAIARLADTDLRELSQRTDPLGVLSVYADTDRGHDPNLQATAIDLKNRFRELQRWAEDNSSEDRRAIAAALERLWPHVADMASPTASCRSRIAFAALESDWVLRVETNMSVNNRLVLDDGPFIHPLLELLDEGRPAGVVLASADDARLLEWRVGSLQLLSHMGQPYVQAPHERAGQIGGGPQGQFHTPRREQRQARDQDRTQRFLDQVVEVATELASDRGWERILVSGGTQWTEPVAERFPQTLRGMVYSDARALSGLDDAALAAAVTDWAHEQHTERERRLAQQLGDAAGSGRSALGLSEVAAALNAGQVSHLVYDPEVRYAGAVGADGALYGGAEVGPNGRPATPEPRFTERLVEQALRTGARVSPVEGAAGAELSDAAGLAALLRW</sequence>
<dbReference type="RefSeq" id="WP_064857006.1">
    <property type="nucleotide sequence ID" value="NZ_LZIM01000111.1"/>
</dbReference>
<accession>A0A1A2DVV9</accession>
<dbReference type="Proteomes" id="UP000093985">
    <property type="component" value="Unassembled WGS sequence"/>
</dbReference>
<dbReference type="OrthoDB" id="4638263at2"/>
<comment type="caution">
    <text evidence="2">The sequence shown here is derived from an EMBL/GenBank/DDBJ whole genome shotgun (WGS) entry which is preliminary data.</text>
</comment>
<dbReference type="AlphaFoldDB" id="A0A1A2DVV9"/>
<evidence type="ECO:0000256" key="1">
    <source>
        <dbReference type="SAM" id="MobiDB-lite"/>
    </source>
</evidence>
<name>A0A1A2DVV9_MYCSD</name>
<evidence type="ECO:0000313" key="3">
    <source>
        <dbReference type="Proteomes" id="UP000093985"/>
    </source>
</evidence>
<dbReference type="Gene3D" id="3.30.1330.30">
    <property type="match status" value="1"/>
</dbReference>